<evidence type="ECO:0000256" key="1">
    <source>
        <dbReference type="ARBA" id="ARBA00023127"/>
    </source>
</evidence>
<evidence type="ECO:0000256" key="3">
    <source>
        <dbReference type="SAM" id="MobiDB-lite"/>
    </source>
</evidence>
<comment type="caution">
    <text evidence="6">The sequence shown here is derived from an EMBL/GenBank/DDBJ whole genome shotgun (WGS) entry which is preliminary data.</text>
</comment>
<dbReference type="SMART" id="SM00385">
    <property type="entry name" value="CYCLIN"/>
    <property type="match status" value="2"/>
</dbReference>
<dbReference type="GO" id="GO:0016538">
    <property type="term" value="F:cyclin-dependent protein serine/threonine kinase regulator activity"/>
    <property type="evidence" value="ECO:0007669"/>
    <property type="project" value="InterPro"/>
</dbReference>
<dbReference type="EMBL" id="VXAQ01000145">
    <property type="protein sequence ID" value="NXL58514.1"/>
    <property type="molecule type" value="Genomic_DNA"/>
</dbReference>
<organism evidence="6 7">
    <name type="scientific">Chordeiles acutipennis</name>
    <name type="common">Lesser nighthawk</name>
    <name type="synonym">Caprimulgus acutipennis</name>
    <dbReference type="NCBI Taxonomy" id="118183"/>
    <lineage>
        <taxon>Eukaryota</taxon>
        <taxon>Metazoa</taxon>
        <taxon>Chordata</taxon>
        <taxon>Craniata</taxon>
        <taxon>Vertebrata</taxon>
        <taxon>Euteleostomi</taxon>
        <taxon>Archelosauria</taxon>
        <taxon>Archosauria</taxon>
        <taxon>Dinosauria</taxon>
        <taxon>Saurischia</taxon>
        <taxon>Theropoda</taxon>
        <taxon>Coelurosauria</taxon>
        <taxon>Aves</taxon>
        <taxon>Neognathae</taxon>
        <taxon>Neoaves</taxon>
        <taxon>Strisores</taxon>
        <taxon>Caprimulgiformes</taxon>
        <taxon>Caprimulgidae</taxon>
        <taxon>Chordeilinae</taxon>
        <taxon>Chordeiles</taxon>
    </lineage>
</organism>
<feature type="non-terminal residue" evidence="6">
    <location>
        <position position="1"/>
    </location>
</feature>
<feature type="region of interest" description="Disordered" evidence="3">
    <location>
        <begin position="317"/>
        <end position="339"/>
    </location>
</feature>
<reference evidence="6 7" key="1">
    <citation type="submission" date="2019-09" db="EMBL/GenBank/DDBJ databases">
        <title>Bird 10,000 Genomes (B10K) Project - Family phase.</title>
        <authorList>
            <person name="Zhang G."/>
        </authorList>
    </citation>
    <scope>NUCLEOTIDE SEQUENCE [LARGE SCALE GENOMIC DNA]</scope>
    <source>
        <strain evidence="6">B10K-DU-008-62</strain>
        <tissue evidence="6">Mixed tissue sample</tissue>
    </source>
</reference>
<keyword evidence="7" id="KW-1185">Reference proteome</keyword>
<dbReference type="Gene3D" id="1.10.472.10">
    <property type="entry name" value="Cyclin-like"/>
    <property type="match status" value="3"/>
</dbReference>
<dbReference type="InterPro" id="IPR004367">
    <property type="entry name" value="Cyclin_C-dom"/>
</dbReference>
<dbReference type="CDD" id="cd20592">
    <property type="entry name" value="CYCLIN_CCNL1_rpt2"/>
    <property type="match status" value="1"/>
</dbReference>
<evidence type="ECO:0000256" key="2">
    <source>
        <dbReference type="RuleBase" id="RU000383"/>
    </source>
</evidence>
<evidence type="ECO:0000313" key="6">
    <source>
        <dbReference type="EMBL" id="NXL58514.1"/>
    </source>
</evidence>
<comment type="similarity">
    <text evidence="2">Belongs to the cyclin family.</text>
</comment>
<dbReference type="SUPFAM" id="SSF47954">
    <property type="entry name" value="Cyclin-like"/>
    <property type="match status" value="3"/>
</dbReference>
<dbReference type="Pfam" id="PF21797">
    <property type="entry name" value="CycT2-like_C"/>
    <property type="match status" value="1"/>
</dbReference>
<feature type="domain" description="Cyclin-like" evidence="4">
    <location>
        <begin position="203"/>
        <end position="287"/>
    </location>
</feature>
<dbReference type="InterPro" id="IPR036915">
    <property type="entry name" value="Cyclin-like_sf"/>
</dbReference>
<gene>
    <name evidence="6" type="primary">Ccnl1_1</name>
    <name evidence="6" type="ORF">CHOACU_R08046</name>
</gene>
<dbReference type="PANTHER" id="PTHR10026">
    <property type="entry name" value="CYCLIN"/>
    <property type="match status" value="1"/>
</dbReference>
<proteinExistence type="inferred from homology"/>
<dbReference type="Pfam" id="PF00134">
    <property type="entry name" value="Cyclin_N"/>
    <property type="match status" value="1"/>
</dbReference>
<evidence type="ECO:0000259" key="5">
    <source>
        <dbReference type="SMART" id="SM01332"/>
    </source>
</evidence>
<accession>A0A7L0TUY4</accession>
<keyword evidence="1 2" id="KW-0195">Cyclin</keyword>
<feature type="domain" description="Cyclin C-terminal" evidence="5">
    <location>
        <begin position="199"/>
        <end position="314"/>
    </location>
</feature>
<dbReference type="OrthoDB" id="10264655at2759"/>
<dbReference type="GO" id="GO:0006357">
    <property type="term" value="P:regulation of transcription by RNA polymerase II"/>
    <property type="evidence" value="ECO:0007669"/>
    <property type="project" value="InterPro"/>
</dbReference>
<evidence type="ECO:0000259" key="4">
    <source>
        <dbReference type="SMART" id="SM00385"/>
    </source>
</evidence>
<protein>
    <submittedName>
        <fullName evidence="6">CCNL1 protein</fullName>
    </submittedName>
</protein>
<dbReference type="FunFam" id="1.10.472.10:FF:000014">
    <property type="entry name" value="cyclin-L1 isoform X1"/>
    <property type="match status" value="1"/>
</dbReference>
<dbReference type="InterPro" id="IPR013763">
    <property type="entry name" value="Cyclin-like_dom"/>
</dbReference>
<feature type="non-terminal residue" evidence="6">
    <location>
        <position position="339"/>
    </location>
</feature>
<dbReference type="AlphaFoldDB" id="A0A7L0TUY4"/>
<sequence length="339" mass="37100">MASSSSSSSAAAATHPAPAAAAAPATAAVPPAPAAPGILIGDRLYSEVSLTIDHSLIPEERLSPTPSMQDGLDLQCETDLRILGCELIQAAGILLRLPQVGAGPGAFPGLNGIKNHFLNGGGASFQIVAMACINLASKIEEAPRRIRDVINVFHHLRQLRAKRTPSPLILDQNYINTKNQVIKAERRVLKELGFCVHVKHPHKIIVMYLQVLECERNQTLVQTAWNYMNDSLRTNVFVRFQPETIACACIYLAARALQIPLPTRPHWFLLFGTTEEEIQEICLTTLKLYTRKKPNYEFLDKEVEKRKMALQEAKLKAKGLNPDGTPALSTLGGFSPASK</sequence>
<feature type="domain" description="Cyclin-like" evidence="4">
    <location>
        <begin position="86"/>
        <end position="190"/>
    </location>
</feature>
<dbReference type="PIRSF" id="PIRSF036580">
    <property type="entry name" value="Cyclin_L"/>
    <property type="match status" value="1"/>
</dbReference>
<dbReference type="SMART" id="SM01332">
    <property type="entry name" value="Cyclin_C"/>
    <property type="match status" value="1"/>
</dbReference>
<dbReference type="InterPro" id="IPR006671">
    <property type="entry name" value="Cyclin_N"/>
</dbReference>
<name>A0A7L0TUY4_CHOAC</name>
<dbReference type="InterPro" id="IPR043198">
    <property type="entry name" value="Cyclin/Ssn8"/>
</dbReference>
<evidence type="ECO:0000313" key="7">
    <source>
        <dbReference type="Proteomes" id="UP000568556"/>
    </source>
</evidence>
<dbReference type="Proteomes" id="UP000568556">
    <property type="component" value="Unassembled WGS sequence"/>
</dbReference>